<proteinExistence type="predicted"/>
<protein>
    <submittedName>
        <fullName evidence="1">DUF6261 family protein</fullName>
    </submittedName>
</protein>
<reference evidence="1 2" key="1">
    <citation type="submission" date="2024-09" db="EMBL/GenBank/DDBJ databases">
        <authorList>
            <person name="Sun Q."/>
            <person name="Mori K."/>
        </authorList>
    </citation>
    <scope>NUCLEOTIDE SEQUENCE [LARGE SCALE GENOMIC DNA]</scope>
    <source>
        <strain evidence="1 2">ATCC 51272</strain>
    </source>
</reference>
<accession>A0ABV5ZKS2</accession>
<gene>
    <name evidence="1" type="ORF">ACFFK8_09265</name>
</gene>
<sequence>MKEIANIDLSRMNNGAHFQFVKTVGTRVEQEDVIVNNNLAKKAVEAFLAAIKEEDRCLALSQKSLLTDDIATADRERDTLFSGYRAAVKGFLNMPVPDMAKAAKELLQDLKDYRIDPDMQLERETGLITNLVQDCEKKYAAQVTKLGLTPYITALKAANAKVESLLVERTEHKAEQVLGALRKARMATDETYRMVVKTVNALALLSATPDYDAFIDFMNELITRYKQEVLASGKKPAPGPSSAKGQLARLIPAFETAQGLAAGTLSYAGHTAKLLDGTKLYLLYLNGNADNFVWVKIDGDRLAKVDYVAGAGKPGGVK</sequence>
<comment type="caution">
    <text evidence="1">The sequence shown here is derived from an EMBL/GenBank/DDBJ whole genome shotgun (WGS) entry which is preliminary data.</text>
</comment>
<evidence type="ECO:0000313" key="2">
    <source>
        <dbReference type="Proteomes" id="UP001589688"/>
    </source>
</evidence>
<dbReference type="Pfam" id="PF19775">
    <property type="entry name" value="DUF6261"/>
    <property type="match status" value="1"/>
</dbReference>
<dbReference type="InterPro" id="IPR046228">
    <property type="entry name" value="DUF6261"/>
</dbReference>
<dbReference type="RefSeq" id="WP_390183225.1">
    <property type="nucleotide sequence ID" value="NZ_JBHLZF010000002.1"/>
</dbReference>
<dbReference type="EMBL" id="JBHLZF010000002">
    <property type="protein sequence ID" value="MFB9897982.1"/>
    <property type="molecule type" value="Genomic_DNA"/>
</dbReference>
<keyword evidence="2" id="KW-1185">Reference proteome</keyword>
<name>A0ABV5ZKS2_9BACT</name>
<evidence type="ECO:0000313" key="1">
    <source>
        <dbReference type="EMBL" id="MFB9897982.1"/>
    </source>
</evidence>
<dbReference type="Proteomes" id="UP001589688">
    <property type="component" value="Unassembled WGS sequence"/>
</dbReference>
<organism evidence="1 2">
    <name type="scientific">Hallella seregens ATCC 51272</name>
    <dbReference type="NCBI Taxonomy" id="1336250"/>
    <lineage>
        <taxon>Bacteria</taxon>
        <taxon>Pseudomonadati</taxon>
        <taxon>Bacteroidota</taxon>
        <taxon>Bacteroidia</taxon>
        <taxon>Bacteroidales</taxon>
        <taxon>Prevotellaceae</taxon>
        <taxon>Hallella</taxon>
    </lineage>
</organism>